<evidence type="ECO:0000313" key="2">
    <source>
        <dbReference type="Proteomes" id="UP000273405"/>
    </source>
</evidence>
<sequence>MLRGAMAEHPRPNPLSAGLSVADVERQLEGRAELIATARRQHAELESLLSGRRWRRGLLRKPELVPALVARAEALREALERVQRRAATEAWSEELPVLREARELSARRERLTGLARRRLEVLAVVPAHLSLEEVLTRLEALVRQRPSWELNPGEVLVFETDTRRHPRGRQGEALRPGEGLSLRQRAAPLARSVLWPVVRPLAWPFLGSGRLRITSERVLWRPVFGELQEVRLGTIAEDGLQLASGSLGLRVVGNRLLQTRGMTDAEEVAALLELHRQAPLRGAARSGVRLESVALFPAKLGHLSGHAVLRPQGVSFIPEGQGPRALSAVTGKPTSLRGFDAAPVLESLRWLPGAEFDACVARVVEATGGQSWAAGETRYVAGTPVWRELRLVRGGDALVGKVEWAQEAAAGRLLREWPQALPSQG</sequence>
<gene>
    <name evidence="1" type="ORF">D7X12_22825</name>
</gene>
<name>A0A3A8NEU0_9BACT</name>
<accession>A0A3A8NEU0</accession>
<dbReference type="Proteomes" id="UP000273405">
    <property type="component" value="Unassembled WGS sequence"/>
</dbReference>
<organism evidence="1 2">
    <name type="scientific">Corallococcus sicarius</name>
    <dbReference type="NCBI Taxonomy" id="2316726"/>
    <lineage>
        <taxon>Bacteria</taxon>
        <taxon>Pseudomonadati</taxon>
        <taxon>Myxococcota</taxon>
        <taxon>Myxococcia</taxon>
        <taxon>Myxococcales</taxon>
        <taxon>Cystobacterineae</taxon>
        <taxon>Myxococcaceae</taxon>
        <taxon>Corallococcus</taxon>
    </lineage>
</organism>
<reference evidence="2" key="1">
    <citation type="submission" date="2018-09" db="EMBL/GenBank/DDBJ databases">
        <authorList>
            <person name="Livingstone P.G."/>
            <person name="Whitworth D.E."/>
        </authorList>
    </citation>
    <scope>NUCLEOTIDE SEQUENCE [LARGE SCALE GENOMIC DNA]</scope>
    <source>
        <strain evidence="2">CA040B</strain>
    </source>
</reference>
<dbReference type="AlphaFoldDB" id="A0A3A8NEU0"/>
<protein>
    <submittedName>
        <fullName evidence="1">Uncharacterized protein</fullName>
    </submittedName>
</protein>
<keyword evidence="2" id="KW-1185">Reference proteome</keyword>
<proteinExistence type="predicted"/>
<comment type="caution">
    <text evidence="1">The sequence shown here is derived from an EMBL/GenBank/DDBJ whole genome shotgun (WGS) entry which is preliminary data.</text>
</comment>
<evidence type="ECO:0000313" key="1">
    <source>
        <dbReference type="EMBL" id="RKH39725.1"/>
    </source>
</evidence>
<dbReference type="EMBL" id="RAWG01000153">
    <property type="protein sequence ID" value="RKH39725.1"/>
    <property type="molecule type" value="Genomic_DNA"/>
</dbReference>